<keyword evidence="1" id="KW-0479">Metal-binding</keyword>
<evidence type="ECO:0000259" key="5">
    <source>
        <dbReference type="Pfam" id="PF01258"/>
    </source>
</evidence>
<evidence type="ECO:0000256" key="1">
    <source>
        <dbReference type="ARBA" id="ARBA00022723"/>
    </source>
</evidence>
<dbReference type="Gene3D" id="1.20.120.910">
    <property type="entry name" value="DksA, coiled-coil domain"/>
    <property type="match status" value="1"/>
</dbReference>
<dbReference type="EMBL" id="WPIP01000047">
    <property type="protein sequence ID" value="MVM91536.1"/>
    <property type="molecule type" value="Genomic_DNA"/>
</dbReference>
<dbReference type="EMBL" id="VMAF01000002">
    <property type="protein sequence ID" value="MDR8429991.1"/>
    <property type="molecule type" value="Genomic_DNA"/>
</dbReference>
<name>A0A059ZKR2_ACIBA</name>
<evidence type="ECO:0000313" key="12">
    <source>
        <dbReference type="EMBL" id="RTQ82333.1"/>
    </source>
</evidence>
<dbReference type="Proteomes" id="UP000237823">
    <property type="component" value="Unassembled WGS sequence"/>
</dbReference>
<dbReference type="GO" id="GO:1900378">
    <property type="term" value="P:positive regulation of secondary metabolite biosynthetic process"/>
    <property type="evidence" value="ECO:0007669"/>
    <property type="project" value="TreeGrafter"/>
</dbReference>
<keyword evidence="3" id="KW-0862">Zinc</keyword>
<accession>A0A059ZKR2</accession>
<dbReference type="EMBL" id="RXLU01000022">
    <property type="protein sequence ID" value="RTQ82333.1"/>
    <property type="molecule type" value="Genomic_DNA"/>
</dbReference>
<evidence type="ECO:0000256" key="4">
    <source>
        <dbReference type="PROSITE-ProRule" id="PRU00510"/>
    </source>
</evidence>
<evidence type="ECO:0000313" key="13">
    <source>
        <dbReference type="Proteomes" id="UP000051449"/>
    </source>
</evidence>
<comment type="caution">
    <text evidence="4">Lacks conserved residue(s) required for the propagation of feature annotation.</text>
</comment>
<reference evidence="11 15" key="3">
    <citation type="submission" date="2017-04" db="EMBL/GenBank/DDBJ databases">
        <title>Comparison of Acinetobacter baumannii whole genome sequences from two major hospitals in Kuwait.</title>
        <authorList>
            <person name="Nasser K."/>
            <person name="Habibi N."/>
            <person name="Khan M.W."/>
            <person name="Purohit P."/>
            <person name="Al-Obaid I."/>
            <person name="Dhar R."/>
            <person name="Al-Fouzan W."/>
            <person name="Mustafa A.S."/>
        </authorList>
    </citation>
    <scope>NUCLEOTIDE SEQUENCE [LARGE SCALE GENOMIC DNA]</scope>
    <source>
        <strain evidence="11 15">KUFAR57</strain>
    </source>
</reference>
<evidence type="ECO:0000313" key="10">
    <source>
        <dbReference type="EMBL" id="OIG74986.1"/>
    </source>
</evidence>
<evidence type="ECO:0000313" key="17">
    <source>
        <dbReference type="Proteomes" id="UP000439424"/>
    </source>
</evidence>
<dbReference type="PATRIC" id="fig|470.1288.peg.19"/>
<evidence type="ECO:0000256" key="3">
    <source>
        <dbReference type="ARBA" id="ARBA00022833"/>
    </source>
</evidence>
<dbReference type="Proteomes" id="UP000439424">
    <property type="component" value="Unassembled WGS sequence"/>
</dbReference>
<dbReference type="InterPro" id="IPR000962">
    <property type="entry name" value="Znf_DskA_TraR"/>
</dbReference>
<comment type="caution">
    <text evidence="9">The sequence shown here is derived from an EMBL/GenBank/DDBJ whole genome shotgun (WGS) entry which is preliminary data.</text>
</comment>
<evidence type="ECO:0000256" key="2">
    <source>
        <dbReference type="ARBA" id="ARBA00022771"/>
    </source>
</evidence>
<feature type="domain" description="Zinc finger DksA/TraR C4-type" evidence="5">
    <location>
        <begin position="32"/>
        <end position="63"/>
    </location>
</feature>
<evidence type="ECO:0000313" key="6">
    <source>
        <dbReference type="EMBL" id="KQE02821.1"/>
    </source>
</evidence>
<reference evidence="9 17" key="6">
    <citation type="submission" date="2019-11" db="EMBL/GenBank/DDBJ databases">
        <title>Multidrug-resistant Acinetobacter baumannii moving toward extensively drug-resistant over fifteen years in South of Brazil.</title>
        <authorList>
            <person name="Fedrigo N.H."/>
            <person name="Cerdeira L."/>
            <person name="Fuga B."/>
            <person name="Marini P.V.B."/>
            <person name="Shinohara D.R."/>
            <person name="Carrara-Marroni F.E."/>
            <person name="Lincopan N."/>
            <person name="Tognim M.C.B."/>
        </authorList>
    </citation>
    <scope>NUCLEOTIDE SEQUENCE [LARGE SCALE GENOMIC DNA]</scope>
    <source>
        <strain evidence="9 17">Ac576</strain>
    </source>
</reference>
<dbReference type="OMA" id="LTECMEC"/>
<evidence type="ECO:0000313" key="16">
    <source>
        <dbReference type="Proteomes" id="UP000268239"/>
    </source>
</evidence>
<reference evidence="7" key="5">
    <citation type="submission" date="2019-07" db="EMBL/GenBank/DDBJ databases">
        <title>Biological characteristics of mucoid Acinetobacter baumannii from a general hospital in China.</title>
        <authorList>
            <person name="Hua X."/>
            <person name="Yu Y."/>
        </authorList>
    </citation>
    <scope>NUCLEOTIDE SEQUENCE [LARGE SCALE GENOMIC DNA]</scope>
    <source>
        <strain evidence="7">N41</strain>
        <strain evidence="8">N8</strain>
    </source>
</reference>
<dbReference type="EMBL" id="LYKI01000003">
    <property type="protein sequence ID" value="OIG74986.1"/>
    <property type="molecule type" value="Genomic_DNA"/>
</dbReference>
<organism evidence="9 17">
    <name type="scientific">Acinetobacter baumannii</name>
    <dbReference type="NCBI Taxonomy" id="470"/>
    <lineage>
        <taxon>Bacteria</taxon>
        <taxon>Pseudomonadati</taxon>
        <taxon>Pseudomonadota</taxon>
        <taxon>Gammaproteobacteria</taxon>
        <taxon>Moraxellales</taxon>
        <taxon>Moraxellaceae</taxon>
        <taxon>Acinetobacter</taxon>
        <taxon>Acinetobacter calcoaceticus/baumannii complex</taxon>
    </lineage>
</organism>
<dbReference type="KEGG" id="abw:BL01_00100"/>
<proteinExistence type="predicted"/>
<evidence type="ECO:0000313" key="8">
    <source>
        <dbReference type="EMBL" id="MDR8429991.1"/>
    </source>
</evidence>
<evidence type="ECO:0000313" key="7">
    <source>
        <dbReference type="EMBL" id="MDR8260856.1"/>
    </source>
</evidence>
<dbReference type="PANTHER" id="PTHR38777">
    <property type="entry name" value="FELS-2 PROPHAGE PROTEIN"/>
    <property type="match status" value="1"/>
</dbReference>
<gene>
    <name evidence="10" type="ORF">A7M90_12680</name>
    <name evidence="6" type="ORF">APD33_15540</name>
    <name evidence="11" type="ORF">B9W25_08500</name>
    <name evidence="12" type="ORF">EJ062_05865</name>
    <name evidence="8" type="ORF">FPK63_02625</name>
    <name evidence="7" type="ORF">FPK87_10305</name>
    <name evidence="9" type="ORF">GNY86_08400</name>
</gene>
<reference evidence="12 16" key="4">
    <citation type="submission" date="2018-12" db="EMBL/GenBank/DDBJ databases">
        <title>Draft Genome Sequences Human Pathogenic Acinetobacter baumannii Strains.</title>
        <authorList>
            <person name="Madhi M."/>
            <person name="Ronco T."/>
            <person name="Olsen R.H."/>
            <person name="Hassani A."/>
        </authorList>
    </citation>
    <scope>NUCLEOTIDE SEQUENCE [LARGE SCALE GENOMIC DNA]</scope>
    <source>
        <strain evidence="12 16">AB3</strain>
    </source>
</reference>
<dbReference type="PROSITE" id="PS51128">
    <property type="entry name" value="ZF_DKSA_2"/>
    <property type="match status" value="1"/>
</dbReference>
<sequence>MTDLIDKAQESADYLLQQEIANRCRFEGESEKECVECGEEIPERRRALGGVKFCIECQTKLERKRR</sequence>
<dbReference type="Pfam" id="PF01258">
    <property type="entry name" value="zf-dskA_traR"/>
    <property type="match status" value="1"/>
</dbReference>
<dbReference type="Proteomes" id="UP000268239">
    <property type="component" value="Unassembled WGS sequence"/>
</dbReference>
<protein>
    <submittedName>
        <fullName evidence="6">Conjugal transfer protein TraR</fullName>
    </submittedName>
    <submittedName>
        <fullName evidence="9">TraR/DksA family transcriptional regulator</fullName>
    </submittedName>
</protein>
<evidence type="ECO:0000313" key="9">
    <source>
        <dbReference type="EMBL" id="MVM91536.1"/>
    </source>
</evidence>
<dbReference type="RefSeq" id="WP_000130711.1">
    <property type="nucleotide sequence ID" value="NZ_AP024415.1"/>
</dbReference>
<keyword evidence="2" id="KW-0863">Zinc-finger</keyword>
<reference evidence="10 14" key="2">
    <citation type="submission" date="2016-05" db="EMBL/GenBank/DDBJ databases">
        <title>The evolution of Acinetobacter baumannii in vivo.</title>
        <authorList>
            <person name="Hua X."/>
            <person name="Yu Y."/>
        </authorList>
    </citation>
    <scope>NUCLEOTIDE SEQUENCE [LARGE SCALE GENOMIC DNA]</scope>
    <source>
        <strain evidence="10 14">XH647</strain>
    </source>
</reference>
<dbReference type="EMBL" id="LLGC01000186">
    <property type="protein sequence ID" value="KQE02821.1"/>
    <property type="molecule type" value="Genomic_DNA"/>
</dbReference>
<evidence type="ECO:0000313" key="11">
    <source>
        <dbReference type="EMBL" id="PRN35350.1"/>
    </source>
</evidence>
<dbReference type="EMBL" id="NEPB01000013">
    <property type="protein sequence ID" value="PRN35350.1"/>
    <property type="molecule type" value="Genomic_DNA"/>
</dbReference>
<reference evidence="6 13" key="1">
    <citation type="submission" date="2015-10" db="EMBL/GenBank/DDBJ databases">
        <title>The utility of whole genome sequencing in characterizing Acinetobacter epidemiology and analyzing hospital outbreaks.</title>
        <authorList>
            <person name="Ozer E.A."/>
            <person name="Fitzpatrick M.A."/>
            <person name="Hauser A.R."/>
        </authorList>
    </citation>
    <scope>NUCLEOTIDE SEQUENCE [LARGE SCALE GENOMIC DNA]</scope>
    <source>
        <strain evidence="6 13">ABBL072</strain>
    </source>
</reference>
<dbReference type="EMBL" id="VMBB01000013">
    <property type="protein sequence ID" value="MDR8260856.1"/>
    <property type="molecule type" value="Genomic_DNA"/>
</dbReference>
<dbReference type="AlphaFoldDB" id="A0A059ZKR2"/>
<evidence type="ECO:0000313" key="14">
    <source>
        <dbReference type="Proteomes" id="UP000179937"/>
    </source>
</evidence>
<dbReference type="Proteomes" id="UP000051449">
    <property type="component" value="Unassembled WGS sequence"/>
</dbReference>
<dbReference type="GO" id="GO:0008270">
    <property type="term" value="F:zinc ion binding"/>
    <property type="evidence" value="ECO:0007669"/>
    <property type="project" value="UniProtKB-KW"/>
</dbReference>
<dbReference type="PANTHER" id="PTHR38777:SF1">
    <property type="entry name" value="DNAK SUPPRESSOR PROTEIN"/>
    <property type="match status" value="1"/>
</dbReference>
<dbReference type="Proteomes" id="UP000179937">
    <property type="component" value="Unassembled WGS sequence"/>
</dbReference>
<evidence type="ECO:0000313" key="15">
    <source>
        <dbReference type="Proteomes" id="UP000237823"/>
    </source>
</evidence>